<dbReference type="Proteomes" id="UP000482578">
    <property type="component" value="Unassembled WGS sequence"/>
</dbReference>
<name>A0A6B2KSC3_9NEIS</name>
<accession>A0A6B2KSC3</accession>
<dbReference type="AlphaFoldDB" id="A0A6B2KSC3"/>
<evidence type="ECO:0000259" key="1">
    <source>
        <dbReference type="PROSITE" id="PS51736"/>
    </source>
</evidence>
<evidence type="ECO:0000313" key="3">
    <source>
        <dbReference type="Proteomes" id="UP000482578"/>
    </source>
</evidence>
<dbReference type="InterPro" id="IPR006119">
    <property type="entry name" value="Resolv_N"/>
</dbReference>
<dbReference type="EMBL" id="JAAGAA010000007">
    <property type="protein sequence ID" value="NDV12983.1"/>
    <property type="molecule type" value="Genomic_DNA"/>
</dbReference>
<reference evidence="2 3" key="1">
    <citation type="submission" date="2020-02" db="EMBL/GenBank/DDBJ databases">
        <authorList>
            <person name="Yang Z."/>
        </authorList>
    </citation>
    <scope>NUCLEOTIDE SEQUENCE [LARGE SCALE GENOMIC DNA]</scope>
    <source>
        <strain evidence="2 3">HX-7-9</strain>
    </source>
</reference>
<keyword evidence="3" id="KW-1185">Reference proteome</keyword>
<gene>
    <name evidence="2" type="ORF">GZH52_09230</name>
</gene>
<sequence>MFFHLFGALGQFERNRIRERPRACRNRRLRASAEVGASRR</sequence>
<comment type="caution">
    <text evidence="2">The sequence shown here is derived from an EMBL/GenBank/DDBJ whole genome shotgun (WGS) entry which is preliminary data.</text>
</comment>
<feature type="domain" description="Resolvase/invertase-type recombinase catalytic" evidence="1">
    <location>
        <begin position="1"/>
        <end position="32"/>
    </location>
</feature>
<proteinExistence type="predicted"/>
<dbReference type="GO" id="GO:0003677">
    <property type="term" value="F:DNA binding"/>
    <property type="evidence" value="ECO:0007669"/>
    <property type="project" value="InterPro"/>
</dbReference>
<dbReference type="PROSITE" id="PS51736">
    <property type="entry name" value="RECOMBINASES_3"/>
    <property type="match status" value="1"/>
</dbReference>
<evidence type="ECO:0000313" key="2">
    <source>
        <dbReference type="EMBL" id="NDV12983.1"/>
    </source>
</evidence>
<protein>
    <recommendedName>
        <fullName evidence="1">Resolvase/invertase-type recombinase catalytic domain-containing protein</fullName>
    </recommendedName>
</protein>
<dbReference type="GO" id="GO:0000150">
    <property type="term" value="F:DNA strand exchange activity"/>
    <property type="evidence" value="ECO:0007669"/>
    <property type="project" value="InterPro"/>
</dbReference>
<organism evidence="2 3">
    <name type="scientific">Crenobacter caeni</name>
    <dbReference type="NCBI Taxonomy" id="2705474"/>
    <lineage>
        <taxon>Bacteria</taxon>
        <taxon>Pseudomonadati</taxon>
        <taxon>Pseudomonadota</taxon>
        <taxon>Betaproteobacteria</taxon>
        <taxon>Neisseriales</taxon>
        <taxon>Neisseriaceae</taxon>
        <taxon>Crenobacter</taxon>
    </lineage>
</organism>